<dbReference type="EMBL" id="AAYH02000033">
    <property type="protein sequence ID" value="EDO55925.1"/>
    <property type="molecule type" value="Genomic_DNA"/>
</dbReference>
<proteinExistence type="predicted"/>
<keyword evidence="3" id="KW-1185">Reference proteome</keyword>
<reference evidence="2" key="2">
    <citation type="submission" date="2013-11" db="EMBL/GenBank/DDBJ databases">
        <title>Draft genome sequence of Bacteroides uniformis (ATCC 8492).</title>
        <authorList>
            <person name="Sudarsanam P."/>
            <person name="Ley R."/>
            <person name="Guruge J."/>
            <person name="Turnbaugh P.J."/>
            <person name="Mahowald M."/>
            <person name="Liep D."/>
            <person name="Gordon J."/>
        </authorList>
    </citation>
    <scope>NUCLEOTIDE SEQUENCE</scope>
    <source>
        <strain evidence="2">ATCC 8492</strain>
    </source>
</reference>
<evidence type="ECO:0000313" key="3">
    <source>
        <dbReference type="Proteomes" id="UP000004110"/>
    </source>
</evidence>
<accession>A0ABC9NGU6</accession>
<gene>
    <name evidence="2" type="ORF">BACUNI_00399</name>
</gene>
<name>A0ABC9NGU6_BACUC</name>
<evidence type="ECO:0000256" key="1">
    <source>
        <dbReference type="SAM" id="MobiDB-lite"/>
    </source>
</evidence>
<dbReference type="Proteomes" id="UP000004110">
    <property type="component" value="Unassembled WGS sequence"/>
</dbReference>
<evidence type="ECO:0000313" key="2">
    <source>
        <dbReference type="EMBL" id="EDO55925.1"/>
    </source>
</evidence>
<reference evidence="2" key="1">
    <citation type="submission" date="2007-06" db="EMBL/GenBank/DDBJ databases">
        <authorList>
            <person name="Fulton L."/>
            <person name="Clifton S."/>
            <person name="Fulton B."/>
            <person name="Xu J."/>
            <person name="Minx P."/>
            <person name="Pepin K.H."/>
            <person name="Johnson M."/>
            <person name="Thiruvilangam P."/>
            <person name="Bhonagiri V."/>
            <person name="Nash W.E."/>
            <person name="Mardis E.R."/>
            <person name="Wilson R.K."/>
        </authorList>
    </citation>
    <scope>NUCLEOTIDE SEQUENCE [LARGE SCALE GENOMIC DNA]</scope>
    <source>
        <strain evidence="2">ATCC 8492</strain>
    </source>
</reference>
<protein>
    <submittedName>
        <fullName evidence="2">Uncharacterized protein</fullName>
    </submittedName>
</protein>
<comment type="caution">
    <text evidence="2">The sequence shown here is derived from an EMBL/GenBank/DDBJ whole genome shotgun (WGS) entry which is preliminary data.</text>
</comment>
<dbReference type="AlphaFoldDB" id="A0ABC9NGU6"/>
<sequence>MLPPFQVASTASATPMNKGIQRMGGSVEATCDITLLLRNMCHQRKKGVSKLS</sequence>
<feature type="region of interest" description="Disordered" evidence="1">
    <location>
        <begin position="1"/>
        <end position="21"/>
    </location>
</feature>
<organism evidence="2 3">
    <name type="scientific">Bacteroides uniformis (strain ATCC 8492 / DSM 6597 / CCUG 4942 / CIP 103695 / JCM 5828 / KCTC 5204 / NCTC 13054 / VPI 0061)</name>
    <dbReference type="NCBI Taxonomy" id="411479"/>
    <lineage>
        <taxon>Bacteria</taxon>
        <taxon>Pseudomonadati</taxon>
        <taxon>Bacteroidota</taxon>
        <taxon>Bacteroidia</taxon>
        <taxon>Bacteroidales</taxon>
        <taxon>Bacteroidaceae</taxon>
        <taxon>Bacteroides</taxon>
    </lineage>
</organism>